<dbReference type="InterPro" id="IPR004597">
    <property type="entry name" value="Tag"/>
</dbReference>
<sequence length="207" mass="23668">MSTESPQDGLPRCPWAGDDTLYRHYHDREWGRPVTSDTRLFEKICLEGFQSGLSWITILRKRERFRAVFHGFDIPKVAAMAEADIEVLLQDAGIIRHRGKIVATINNAGRALELQQEFGSLAAYFWSFETMPEHRPTDLSWESLRQLAHTDASLSLSKDLRKRGFKFVGPTTCYAFMQAMGLVNDHMDGCFCRDEVEAERASLARPR</sequence>
<dbReference type="GO" id="GO:0008725">
    <property type="term" value="F:DNA-3-methyladenine glycosylase activity"/>
    <property type="evidence" value="ECO:0007669"/>
    <property type="project" value="InterPro"/>
</dbReference>
<dbReference type="Gene3D" id="1.10.340.30">
    <property type="entry name" value="Hypothetical protein, domain 2"/>
    <property type="match status" value="1"/>
</dbReference>
<dbReference type="PANTHER" id="PTHR30037">
    <property type="entry name" value="DNA-3-METHYLADENINE GLYCOSYLASE 1"/>
    <property type="match status" value="1"/>
</dbReference>
<dbReference type="InterPro" id="IPR005019">
    <property type="entry name" value="Adenine_glyco"/>
</dbReference>
<dbReference type="STRING" id="728005.SAMN04488059_103223"/>
<dbReference type="SUPFAM" id="SSF48150">
    <property type="entry name" value="DNA-glycosylase"/>
    <property type="match status" value="1"/>
</dbReference>
<feature type="binding site" evidence="1">
    <location>
        <position position="26"/>
    </location>
    <ligand>
        <name>Zn(2+)</name>
        <dbReference type="ChEBI" id="CHEBI:29105"/>
    </ligand>
</feature>
<evidence type="ECO:0000313" key="3">
    <source>
        <dbReference type="EMBL" id="SFC27420.1"/>
    </source>
</evidence>
<evidence type="ECO:0000256" key="1">
    <source>
        <dbReference type="PIRSR" id="PIRSR604597-1"/>
    </source>
</evidence>
<dbReference type="OrthoDB" id="9807664at2"/>
<evidence type="ECO:0000313" key="5">
    <source>
        <dbReference type="Proteomes" id="UP000182258"/>
    </source>
</evidence>
<feature type="binding site" evidence="1">
    <location>
        <position position="190"/>
    </location>
    <ligand>
        <name>Zn(2+)</name>
        <dbReference type="ChEBI" id="CHEBI:29105"/>
    </ligand>
</feature>
<protein>
    <submittedName>
        <fullName evidence="2">3-methyladenine DNA glycosylase</fullName>
    </submittedName>
    <submittedName>
        <fullName evidence="3">DNA-3-methyladenine glycosylase I</fullName>
    </submittedName>
</protein>
<dbReference type="AlphaFoldDB" id="A0A0F5PX17"/>
<proteinExistence type="predicted"/>
<dbReference type="PANTHER" id="PTHR30037:SF4">
    <property type="entry name" value="DNA-3-METHYLADENINE GLYCOSYLASE I"/>
    <property type="match status" value="1"/>
</dbReference>
<dbReference type="InterPro" id="IPR011257">
    <property type="entry name" value="DNA_glycosylase"/>
</dbReference>
<dbReference type="RefSeq" id="WP_046170694.1">
    <property type="nucleotide sequence ID" value="NZ_FOMB01000003.1"/>
</dbReference>
<dbReference type="Proteomes" id="UP000033519">
    <property type="component" value="Unassembled WGS sequence"/>
</dbReference>
<evidence type="ECO:0000313" key="4">
    <source>
        <dbReference type="Proteomes" id="UP000033519"/>
    </source>
</evidence>
<dbReference type="GO" id="GO:0006284">
    <property type="term" value="P:base-excision repair"/>
    <property type="evidence" value="ECO:0007669"/>
    <property type="project" value="InterPro"/>
</dbReference>
<evidence type="ECO:0000313" key="2">
    <source>
        <dbReference type="EMBL" id="KKC33207.1"/>
    </source>
</evidence>
<accession>A0A0F5PX17</accession>
<dbReference type="PATRIC" id="fig|728005.3.peg.4546"/>
<reference evidence="2 4" key="1">
    <citation type="submission" date="2015-03" db="EMBL/GenBank/DDBJ databases">
        <authorList>
            <person name="Lepp D."/>
            <person name="Hassan Y.I."/>
            <person name="Li X.-Z."/>
            <person name="Zhou T."/>
        </authorList>
    </citation>
    <scope>NUCLEOTIDE SEQUENCE [LARGE SCALE GENOMIC DNA]</scope>
    <source>
        <strain evidence="2 4">Cr7-05</strain>
    </source>
</reference>
<dbReference type="NCBIfam" id="TIGR00624">
    <property type="entry name" value="tag"/>
    <property type="match status" value="1"/>
</dbReference>
<dbReference type="Pfam" id="PF03352">
    <property type="entry name" value="Adenine_glyco"/>
    <property type="match status" value="1"/>
</dbReference>
<name>A0A0F5PX17_9HYPH</name>
<feature type="binding site" evidence="1">
    <location>
        <position position="186"/>
    </location>
    <ligand>
        <name>Zn(2+)</name>
        <dbReference type="ChEBI" id="CHEBI:29105"/>
    </ligand>
</feature>
<keyword evidence="1" id="KW-0479">Metal-binding</keyword>
<reference evidence="3 5" key="2">
    <citation type="submission" date="2016-10" db="EMBL/GenBank/DDBJ databases">
        <authorList>
            <person name="de Groot N.N."/>
        </authorList>
    </citation>
    <scope>NUCLEOTIDE SEQUENCE [LARGE SCALE GENOMIC DNA]</scope>
    <source>
        <strain evidence="3 5">CGMCC 1.10210</strain>
    </source>
</reference>
<dbReference type="EMBL" id="LAPV01000093">
    <property type="protein sequence ID" value="KKC33207.1"/>
    <property type="molecule type" value="Genomic_DNA"/>
</dbReference>
<gene>
    <name evidence="3" type="ORF">SAMN04488059_103223</name>
    <name evidence="2" type="ORF">WH91_09145</name>
</gene>
<dbReference type="InterPro" id="IPR052891">
    <property type="entry name" value="DNA-3mA_glycosylase"/>
</dbReference>
<dbReference type="EMBL" id="FOMB01000003">
    <property type="protein sequence ID" value="SFC27420.1"/>
    <property type="molecule type" value="Genomic_DNA"/>
</dbReference>
<keyword evidence="4" id="KW-1185">Reference proteome</keyword>
<dbReference type="GO" id="GO:0046872">
    <property type="term" value="F:metal ion binding"/>
    <property type="evidence" value="ECO:0007669"/>
    <property type="project" value="UniProtKB-KW"/>
</dbReference>
<organism evidence="3 5">
    <name type="scientific">Devosia psychrophila</name>
    <dbReference type="NCBI Taxonomy" id="728005"/>
    <lineage>
        <taxon>Bacteria</taxon>
        <taxon>Pseudomonadati</taxon>
        <taxon>Pseudomonadota</taxon>
        <taxon>Alphaproteobacteria</taxon>
        <taxon>Hyphomicrobiales</taxon>
        <taxon>Devosiaceae</taxon>
        <taxon>Devosia</taxon>
    </lineage>
</organism>
<dbReference type="Proteomes" id="UP000182258">
    <property type="component" value="Unassembled WGS sequence"/>
</dbReference>
<keyword evidence="1" id="KW-0862">Zinc</keyword>
<feature type="binding site" evidence="1">
    <location>
        <position position="13"/>
    </location>
    <ligand>
        <name>Zn(2+)</name>
        <dbReference type="ChEBI" id="CHEBI:29105"/>
    </ligand>
</feature>